<gene>
    <name evidence="3" type="ORF">IEN85_23405</name>
</gene>
<feature type="region of interest" description="Disordered" evidence="1">
    <location>
        <begin position="1"/>
        <end position="24"/>
    </location>
</feature>
<dbReference type="PANTHER" id="PTHR37957:SF1">
    <property type="entry name" value="PHYTASE-LIKE DOMAIN-CONTAINING PROTEIN"/>
    <property type="match status" value="1"/>
</dbReference>
<evidence type="ECO:0000313" key="4">
    <source>
        <dbReference type="Proteomes" id="UP000622317"/>
    </source>
</evidence>
<proteinExistence type="predicted"/>
<dbReference type="Proteomes" id="UP000622317">
    <property type="component" value="Unassembled WGS sequence"/>
</dbReference>
<feature type="compositionally biased region" description="Low complexity" evidence="1">
    <location>
        <begin position="1"/>
        <end position="17"/>
    </location>
</feature>
<name>A0A927FEZ1_9BACT</name>
<organism evidence="3 4">
    <name type="scientific">Pelagicoccus enzymogenes</name>
    <dbReference type="NCBI Taxonomy" id="2773457"/>
    <lineage>
        <taxon>Bacteria</taxon>
        <taxon>Pseudomonadati</taxon>
        <taxon>Verrucomicrobiota</taxon>
        <taxon>Opitutia</taxon>
        <taxon>Puniceicoccales</taxon>
        <taxon>Pelagicoccaceae</taxon>
        <taxon>Pelagicoccus</taxon>
    </lineage>
</organism>
<accession>A0A927FEZ1</accession>
<dbReference type="EMBL" id="JACYFG010000061">
    <property type="protein sequence ID" value="MBD5782465.1"/>
    <property type="molecule type" value="Genomic_DNA"/>
</dbReference>
<sequence length="444" mass="48098">MNSSSNARPASRSFAKSSSKRPRPIRPARRLLAAIAALAASHLPICLPASAQELAGFARLPADTFAEGPTSGQFIDGGANGRTAPFEDKQPVQGFSAMVANGDGTYWLLSDNGFGSKANSQDYLLRIYKILPSFRTETGGDASVEVLEFLTLSDPQRLIPFEIMADRASYPKGDGSDSGIPVDPAIKSRRLLTGGDLDIESVRIDADGTFWFGDEFGPFLIHCNVQGELLQAPIPLTGIATPDDPLGRSANHPRSGGFEGMSINQAGTLLYPMLEKPLAQDQAAGLRRLPITPFDVRKNQYVGETFYYPLEPEGTAIGDFSPISDTLHMVIERDGGSGPTAVFKKIFLVDLTLRDEQNTLLKKELVDLLNLPDPYDLDQDGSHVFTFPFVTIEGLALIDPQTIAVANDNNYPFSAGRAAKPIIDNNEIILIRFDSPLVSMKVKN</sequence>
<comment type="caution">
    <text evidence="3">The sequence shown here is derived from an EMBL/GenBank/DDBJ whole genome shotgun (WGS) entry which is preliminary data.</text>
</comment>
<evidence type="ECO:0000259" key="2">
    <source>
        <dbReference type="Pfam" id="PF13449"/>
    </source>
</evidence>
<dbReference type="InterPro" id="IPR027372">
    <property type="entry name" value="Phytase-like_dom"/>
</dbReference>
<keyword evidence="4" id="KW-1185">Reference proteome</keyword>
<protein>
    <submittedName>
        <fullName evidence="3">Esterase-like activity of phytase family protein</fullName>
    </submittedName>
</protein>
<feature type="domain" description="Phytase-like" evidence="2">
    <location>
        <begin position="90"/>
        <end position="411"/>
    </location>
</feature>
<reference evidence="3" key="1">
    <citation type="submission" date="2020-09" db="EMBL/GenBank/DDBJ databases">
        <title>Pelagicoccus enzymogenes sp. nov. with an EPS production, isolated from marine sediment.</title>
        <authorList>
            <person name="Feng X."/>
        </authorList>
    </citation>
    <scope>NUCLEOTIDE SEQUENCE</scope>
    <source>
        <strain evidence="3">NFK12</strain>
    </source>
</reference>
<evidence type="ECO:0000256" key="1">
    <source>
        <dbReference type="SAM" id="MobiDB-lite"/>
    </source>
</evidence>
<dbReference type="PANTHER" id="PTHR37957">
    <property type="entry name" value="BLR7070 PROTEIN"/>
    <property type="match status" value="1"/>
</dbReference>
<dbReference type="Pfam" id="PF13449">
    <property type="entry name" value="Phytase-like"/>
    <property type="match status" value="1"/>
</dbReference>
<evidence type="ECO:0000313" key="3">
    <source>
        <dbReference type="EMBL" id="MBD5782465.1"/>
    </source>
</evidence>
<dbReference type="AlphaFoldDB" id="A0A927FEZ1"/>